<comment type="caution">
    <text evidence="1">The sequence shown here is derived from an EMBL/GenBank/DDBJ whole genome shotgun (WGS) entry which is preliminary data.</text>
</comment>
<keyword evidence="2" id="KW-1185">Reference proteome</keyword>
<gene>
    <name evidence="1" type="ORF">GMJLKIPL_5324</name>
</gene>
<accession>A0ABQ4SLK0</accession>
<name>A0ABQ4SLK0_9HYPH</name>
<protein>
    <submittedName>
        <fullName evidence="1">Uncharacterized protein</fullName>
    </submittedName>
</protein>
<evidence type="ECO:0000313" key="1">
    <source>
        <dbReference type="EMBL" id="GJE03370.1"/>
    </source>
</evidence>
<organism evidence="1 2">
    <name type="scientific">Methylobacterium isbiliense</name>
    <dbReference type="NCBI Taxonomy" id="315478"/>
    <lineage>
        <taxon>Bacteria</taxon>
        <taxon>Pseudomonadati</taxon>
        <taxon>Pseudomonadota</taxon>
        <taxon>Alphaproteobacteria</taxon>
        <taxon>Hyphomicrobiales</taxon>
        <taxon>Methylobacteriaceae</taxon>
        <taxon>Methylobacterium</taxon>
    </lineage>
</organism>
<dbReference type="Proteomes" id="UP001055153">
    <property type="component" value="Unassembled WGS sequence"/>
</dbReference>
<evidence type="ECO:0000313" key="2">
    <source>
        <dbReference type="Proteomes" id="UP001055153"/>
    </source>
</evidence>
<proteinExistence type="predicted"/>
<dbReference type="EMBL" id="BPQQ01000075">
    <property type="protein sequence ID" value="GJE03370.1"/>
    <property type="molecule type" value="Genomic_DNA"/>
</dbReference>
<reference evidence="1" key="1">
    <citation type="journal article" date="2021" name="Front. Microbiol.">
        <title>Comprehensive Comparative Genomics and Phenotyping of Methylobacterium Species.</title>
        <authorList>
            <person name="Alessa O."/>
            <person name="Ogura Y."/>
            <person name="Fujitani Y."/>
            <person name="Takami H."/>
            <person name="Hayashi T."/>
            <person name="Sahin N."/>
            <person name="Tani A."/>
        </authorList>
    </citation>
    <scope>NUCLEOTIDE SEQUENCE</scope>
    <source>
        <strain evidence="1">DSM 17168</strain>
    </source>
</reference>
<reference evidence="1" key="2">
    <citation type="submission" date="2021-08" db="EMBL/GenBank/DDBJ databases">
        <authorList>
            <person name="Tani A."/>
            <person name="Ola A."/>
            <person name="Ogura Y."/>
            <person name="Katsura K."/>
            <person name="Hayashi T."/>
        </authorList>
    </citation>
    <scope>NUCLEOTIDE SEQUENCE</scope>
    <source>
        <strain evidence="1">DSM 17168</strain>
    </source>
</reference>
<sequence length="90" mass="9527">MTVLSGTLFSPAILTSGRAGCPAQLRSVEEARAFVERERLPVVRSGYHWLDVHQRLTRAQATRAAPDVAAARAALAAALARDGETGSRAA</sequence>
<dbReference type="RefSeq" id="WP_238240770.1">
    <property type="nucleotide sequence ID" value="NZ_BPQQ01000075.1"/>
</dbReference>